<evidence type="ECO:0000259" key="3">
    <source>
        <dbReference type="PROSITE" id="PS51077"/>
    </source>
</evidence>
<keyword evidence="2" id="KW-0804">Transcription</keyword>
<dbReference type="CDD" id="cd00090">
    <property type="entry name" value="HTH_ARSR"/>
    <property type="match status" value="1"/>
</dbReference>
<dbReference type="PANTHER" id="PTHR30136">
    <property type="entry name" value="HELIX-TURN-HELIX TRANSCRIPTIONAL REGULATOR, ICLR FAMILY"/>
    <property type="match status" value="1"/>
</dbReference>
<dbReference type="SUPFAM" id="SSF55781">
    <property type="entry name" value="GAF domain-like"/>
    <property type="match status" value="1"/>
</dbReference>
<dbReference type="Proteomes" id="UP001206895">
    <property type="component" value="Unassembled WGS sequence"/>
</dbReference>
<reference evidence="4 5" key="1">
    <citation type="submission" date="2022-06" db="EMBL/GenBank/DDBJ databases">
        <title>Genomic Encyclopedia of Archaeal and Bacterial Type Strains, Phase II (KMG-II): from individual species to whole genera.</title>
        <authorList>
            <person name="Goeker M."/>
        </authorList>
    </citation>
    <scope>NUCLEOTIDE SEQUENCE [LARGE SCALE GENOMIC DNA]</scope>
    <source>
        <strain evidence="4 5">DSM 44693</strain>
    </source>
</reference>
<feature type="domain" description="HTH iclR-type" evidence="3">
    <location>
        <begin position="7"/>
        <end position="68"/>
    </location>
</feature>
<dbReference type="GO" id="GO:0003677">
    <property type="term" value="F:DNA binding"/>
    <property type="evidence" value="ECO:0007669"/>
    <property type="project" value="UniProtKB-KW"/>
</dbReference>
<accession>A0ABT1HDR3</accession>
<dbReference type="InterPro" id="IPR005471">
    <property type="entry name" value="Tscrpt_reg_IclR_N"/>
</dbReference>
<keyword evidence="1" id="KW-0805">Transcription regulation</keyword>
<dbReference type="Pfam" id="PF09339">
    <property type="entry name" value="HTH_IclR"/>
    <property type="match status" value="1"/>
</dbReference>
<dbReference type="InterPro" id="IPR050707">
    <property type="entry name" value="HTH_MetabolicPath_Reg"/>
</dbReference>
<protein>
    <submittedName>
        <fullName evidence="4">DNA-binding transcriptional regulator, IclR family</fullName>
    </submittedName>
</protein>
<dbReference type="PANTHER" id="PTHR30136:SF35">
    <property type="entry name" value="HTH-TYPE TRANSCRIPTIONAL REGULATOR RV1719"/>
    <property type="match status" value="1"/>
</dbReference>
<dbReference type="InterPro" id="IPR036388">
    <property type="entry name" value="WH-like_DNA-bd_sf"/>
</dbReference>
<comment type="caution">
    <text evidence="4">The sequence shown here is derived from an EMBL/GenBank/DDBJ whole genome shotgun (WGS) entry which is preliminary data.</text>
</comment>
<gene>
    <name evidence="4" type="ORF">LX13_002218</name>
</gene>
<dbReference type="SUPFAM" id="SSF46785">
    <property type="entry name" value="Winged helix' DNA-binding domain"/>
    <property type="match status" value="1"/>
</dbReference>
<dbReference type="PROSITE" id="PS51077">
    <property type="entry name" value="HTH_ICLR"/>
    <property type="match status" value="1"/>
</dbReference>
<keyword evidence="5" id="KW-1185">Reference proteome</keyword>
<dbReference type="EMBL" id="JAMTCJ010000002">
    <property type="protein sequence ID" value="MCP2176399.1"/>
    <property type="molecule type" value="Genomic_DNA"/>
</dbReference>
<dbReference type="InterPro" id="IPR011991">
    <property type="entry name" value="ArsR-like_HTH"/>
</dbReference>
<dbReference type="RefSeq" id="WP_253661391.1">
    <property type="nucleotide sequence ID" value="NZ_BAAAJQ010000001.1"/>
</dbReference>
<dbReference type="Gene3D" id="1.10.10.10">
    <property type="entry name" value="Winged helix-like DNA-binding domain superfamily/Winged helix DNA-binding domain"/>
    <property type="match status" value="1"/>
</dbReference>
<dbReference type="Gene3D" id="3.30.450.40">
    <property type="match status" value="1"/>
</dbReference>
<evidence type="ECO:0000256" key="1">
    <source>
        <dbReference type="ARBA" id="ARBA00023015"/>
    </source>
</evidence>
<sequence length="293" mass="30245">MVDRSPSPPTRRVIEVVGMLASADRPMGVGEIATALGIARATATAVVRELADASWVTRDADRRYTVGPALAGIGARLALPASVAERLDALATEVGCGVTLSRIDVGALTVVAKAHGGSRDIPGVPVGQRVPLAYPAGAAVMPWRDGAERDGWVAGAGDHDSAEHLLALVEQRRYAVFRPSSGDAGLVDVLADLLDVVGGDLLRPRLRTKVLTQLSALTARSYTADELDDVGSLPVSYLAAPIVVGGQAVHEVQMGPLRSAVTRDERTAYIAALTSAAHDLARDPGMGAGQSGG</sequence>
<organism evidence="4 5">
    <name type="scientific">Williamsia maris</name>
    <dbReference type="NCBI Taxonomy" id="72806"/>
    <lineage>
        <taxon>Bacteria</taxon>
        <taxon>Bacillati</taxon>
        <taxon>Actinomycetota</taxon>
        <taxon>Actinomycetes</taxon>
        <taxon>Mycobacteriales</taxon>
        <taxon>Nocardiaceae</taxon>
        <taxon>Williamsia</taxon>
    </lineage>
</organism>
<dbReference type="InterPro" id="IPR029016">
    <property type="entry name" value="GAF-like_dom_sf"/>
</dbReference>
<dbReference type="InterPro" id="IPR036390">
    <property type="entry name" value="WH_DNA-bd_sf"/>
</dbReference>
<name>A0ABT1HDR3_9NOCA</name>
<evidence type="ECO:0000313" key="4">
    <source>
        <dbReference type="EMBL" id="MCP2176399.1"/>
    </source>
</evidence>
<proteinExistence type="predicted"/>
<evidence type="ECO:0000256" key="2">
    <source>
        <dbReference type="ARBA" id="ARBA00023163"/>
    </source>
</evidence>
<evidence type="ECO:0000313" key="5">
    <source>
        <dbReference type="Proteomes" id="UP001206895"/>
    </source>
</evidence>
<keyword evidence="4" id="KW-0238">DNA-binding</keyword>